<evidence type="ECO:0000259" key="2">
    <source>
        <dbReference type="Pfam" id="PF00582"/>
    </source>
</evidence>
<dbReference type="Pfam" id="PF00582">
    <property type="entry name" value="Usp"/>
    <property type="match status" value="2"/>
</dbReference>
<dbReference type="Proteomes" id="UP000032221">
    <property type="component" value="Unassembled WGS sequence"/>
</dbReference>
<reference evidence="3 4" key="1">
    <citation type="submission" date="2015-01" db="EMBL/GenBank/DDBJ databases">
        <title>Genome sequence of Mycobacterium llatzerense and Mycobacterium immunogenum recovered from brain abscess.</title>
        <authorList>
            <person name="Greninger A.L."/>
            <person name="Langelier C."/>
            <person name="Cunningham G."/>
            <person name="Chiu C.Y."/>
            <person name="Miller S."/>
        </authorList>
    </citation>
    <scope>NUCLEOTIDE SEQUENCE [LARGE SCALE GENOMIC DNA]</scope>
    <source>
        <strain evidence="3 4">CLUC14</strain>
    </source>
</reference>
<dbReference type="CDD" id="cd00293">
    <property type="entry name" value="USP-like"/>
    <property type="match status" value="1"/>
</dbReference>
<evidence type="ECO:0000313" key="4">
    <source>
        <dbReference type="Proteomes" id="UP000032221"/>
    </source>
</evidence>
<dbReference type="SUPFAM" id="SSF52402">
    <property type="entry name" value="Adenine nucleotide alpha hydrolases-like"/>
    <property type="match status" value="2"/>
</dbReference>
<dbReference type="AlphaFoldDB" id="A0A0D1LFX6"/>
<sequence length="293" mass="31028">MTIIAGFSASRHGSAPINLAVQIAKTTGEKVIAAAVLERSWPPRNDPVEDEYLRHVKAQTAQSLQAVVDGLPGRPDVPTLVHESGSIPTGLLELAQEFQARAVVLGSSSSGLLGRVALGSVTERLVHTAQVPVAIAPRGYGFSHEPIRRLTAAYGGEADTNGLIRAAAELSKDWNARLRIVAFTVRPVWAFGGPSLEAGAEDMVVAQWSKRTADDVTKQLNKVREQLAVPDVDMIVSSGRDWQQAVENTGWASGDVLLLGSGAAGQSARVFLGSAAAKILRHSPVPVMIMPRA</sequence>
<comment type="similarity">
    <text evidence="1">Belongs to the universal stress protein A family.</text>
</comment>
<dbReference type="EMBL" id="JXST01000009">
    <property type="protein sequence ID" value="KIU17387.1"/>
    <property type="molecule type" value="Genomic_DNA"/>
</dbReference>
<gene>
    <name evidence="3" type="ORF">TL10_08550</name>
</gene>
<accession>A0A0D1LFX6</accession>
<dbReference type="OrthoDB" id="5242641at2"/>
<dbReference type="PANTHER" id="PTHR46268">
    <property type="entry name" value="STRESS RESPONSE PROTEIN NHAX"/>
    <property type="match status" value="1"/>
</dbReference>
<dbReference type="InterPro" id="IPR006016">
    <property type="entry name" value="UspA"/>
</dbReference>
<proteinExistence type="inferred from homology"/>
<organism evidence="3 4">
    <name type="scientific">Mycolicibacterium llatzerense</name>
    <dbReference type="NCBI Taxonomy" id="280871"/>
    <lineage>
        <taxon>Bacteria</taxon>
        <taxon>Bacillati</taxon>
        <taxon>Actinomycetota</taxon>
        <taxon>Actinomycetes</taxon>
        <taxon>Mycobacteriales</taxon>
        <taxon>Mycobacteriaceae</taxon>
        <taxon>Mycolicibacterium</taxon>
    </lineage>
</organism>
<dbReference type="RefSeq" id="WP_043985303.1">
    <property type="nucleotide sequence ID" value="NZ_JXST01000009.1"/>
</dbReference>
<comment type="caution">
    <text evidence="3">The sequence shown here is derived from an EMBL/GenBank/DDBJ whole genome shotgun (WGS) entry which is preliminary data.</text>
</comment>
<dbReference type="PATRIC" id="fig|280871.6.peg.1768"/>
<evidence type="ECO:0000313" key="3">
    <source>
        <dbReference type="EMBL" id="KIU17387.1"/>
    </source>
</evidence>
<keyword evidence="4" id="KW-1185">Reference proteome</keyword>
<dbReference type="InterPro" id="IPR006015">
    <property type="entry name" value="Universal_stress_UspA"/>
</dbReference>
<dbReference type="Gene3D" id="3.40.50.620">
    <property type="entry name" value="HUPs"/>
    <property type="match status" value="2"/>
</dbReference>
<dbReference type="PANTHER" id="PTHR46268:SF6">
    <property type="entry name" value="UNIVERSAL STRESS PROTEIN UP12"/>
    <property type="match status" value="1"/>
</dbReference>
<protein>
    <submittedName>
        <fullName evidence="3">Universal stress protein</fullName>
    </submittedName>
</protein>
<feature type="domain" description="UspA" evidence="2">
    <location>
        <begin position="2"/>
        <end position="136"/>
    </location>
</feature>
<dbReference type="STRING" id="280871.TL10_08550"/>
<dbReference type="InterPro" id="IPR014729">
    <property type="entry name" value="Rossmann-like_a/b/a_fold"/>
</dbReference>
<feature type="domain" description="UspA" evidence="2">
    <location>
        <begin position="148"/>
        <end position="290"/>
    </location>
</feature>
<evidence type="ECO:0000256" key="1">
    <source>
        <dbReference type="ARBA" id="ARBA00008791"/>
    </source>
</evidence>
<name>A0A0D1LFX6_9MYCO</name>
<dbReference type="PRINTS" id="PR01438">
    <property type="entry name" value="UNVRSLSTRESS"/>
</dbReference>